<name>A0A644SVT8_9ZZZZ</name>
<feature type="transmembrane region" description="Helical" evidence="1">
    <location>
        <begin position="101"/>
        <end position="119"/>
    </location>
</feature>
<reference evidence="2" key="1">
    <citation type="submission" date="2019-08" db="EMBL/GenBank/DDBJ databases">
        <authorList>
            <person name="Kucharzyk K."/>
            <person name="Murdoch R.W."/>
            <person name="Higgins S."/>
            <person name="Loffler F."/>
        </authorList>
    </citation>
    <scope>NUCLEOTIDE SEQUENCE</scope>
</reference>
<dbReference type="EMBL" id="VSSQ01000007">
    <property type="protein sequence ID" value="MPL58387.1"/>
    <property type="molecule type" value="Genomic_DNA"/>
</dbReference>
<protein>
    <submittedName>
        <fullName evidence="2">Uncharacterized protein</fullName>
    </submittedName>
</protein>
<feature type="transmembrane region" description="Helical" evidence="1">
    <location>
        <begin position="70"/>
        <end position="89"/>
    </location>
</feature>
<accession>A0A644SVT8</accession>
<feature type="transmembrane region" description="Helical" evidence="1">
    <location>
        <begin position="126"/>
        <end position="146"/>
    </location>
</feature>
<dbReference type="AlphaFoldDB" id="A0A644SVT8"/>
<keyword evidence="1" id="KW-0472">Membrane</keyword>
<proteinExistence type="predicted"/>
<feature type="transmembrane region" description="Helical" evidence="1">
    <location>
        <begin position="43"/>
        <end position="58"/>
    </location>
</feature>
<keyword evidence="1" id="KW-0812">Transmembrane</keyword>
<evidence type="ECO:0000313" key="2">
    <source>
        <dbReference type="EMBL" id="MPL58387.1"/>
    </source>
</evidence>
<feature type="transmembrane region" description="Helical" evidence="1">
    <location>
        <begin position="152"/>
        <end position="176"/>
    </location>
</feature>
<gene>
    <name evidence="2" type="ORF">SDC9_03919</name>
</gene>
<feature type="transmembrane region" description="Helical" evidence="1">
    <location>
        <begin position="21"/>
        <end position="37"/>
    </location>
</feature>
<organism evidence="2">
    <name type="scientific">bioreactor metagenome</name>
    <dbReference type="NCBI Taxonomy" id="1076179"/>
    <lineage>
        <taxon>unclassified sequences</taxon>
        <taxon>metagenomes</taxon>
        <taxon>ecological metagenomes</taxon>
    </lineage>
</organism>
<keyword evidence="1" id="KW-1133">Transmembrane helix</keyword>
<evidence type="ECO:0000256" key="1">
    <source>
        <dbReference type="SAM" id="Phobius"/>
    </source>
</evidence>
<sequence length="188" mass="20124">MMVRGMDDERNIGRLPSLRDGVMIGLMTTFVSSLAYQLGMKDMLLMIVTMLANAALLGRRTDIPNGGRKAALYSLPLVVVAYLITQGSSTSSSTIQVILDSLYGSSYGLVLGIALGLLFKRKARVVSLAGGGIAGFFLAAMLFYAIQLIHSALGSLAFLLYNVVGCTVMLKGAAFIEELFAKSDKNER</sequence>
<comment type="caution">
    <text evidence="2">The sequence shown here is derived from an EMBL/GenBank/DDBJ whole genome shotgun (WGS) entry which is preliminary data.</text>
</comment>